<sequence>MTINLFFITLTITRRLQSKDKVERNEEINKLMEQSRDKLYKTGDM</sequence>
<gene>
    <name evidence="1" type="ORF">J2S19_002840</name>
</gene>
<dbReference type="RefSeq" id="WP_307342713.1">
    <property type="nucleotide sequence ID" value="NZ_JAUSUD010000013.1"/>
</dbReference>
<accession>A0ABT9ZH10</accession>
<protein>
    <submittedName>
        <fullName evidence="1">Uncharacterized protein (TIGR02413 family)</fullName>
    </submittedName>
</protein>
<reference evidence="1 2" key="1">
    <citation type="submission" date="2023-07" db="EMBL/GenBank/DDBJ databases">
        <title>Genomic Encyclopedia of Type Strains, Phase IV (KMG-IV): sequencing the most valuable type-strain genomes for metagenomic binning, comparative biology and taxonomic classification.</title>
        <authorList>
            <person name="Goeker M."/>
        </authorList>
    </citation>
    <scope>NUCLEOTIDE SEQUENCE [LARGE SCALE GENOMIC DNA]</scope>
    <source>
        <strain evidence="1 2">DSM 29005</strain>
    </source>
</reference>
<dbReference type="Pfam" id="PF09501">
    <property type="entry name" value="Bac_small_YrzI"/>
    <property type="match status" value="1"/>
</dbReference>
<name>A0ABT9ZH10_9BACI</name>
<comment type="caution">
    <text evidence="1">The sequence shown here is derived from an EMBL/GenBank/DDBJ whole genome shotgun (WGS) entry which is preliminary data.</text>
</comment>
<evidence type="ECO:0000313" key="1">
    <source>
        <dbReference type="EMBL" id="MDQ0231557.1"/>
    </source>
</evidence>
<proteinExistence type="predicted"/>
<organism evidence="1 2">
    <name type="scientific">Metabacillus malikii</name>
    <dbReference type="NCBI Taxonomy" id="1504265"/>
    <lineage>
        <taxon>Bacteria</taxon>
        <taxon>Bacillati</taxon>
        <taxon>Bacillota</taxon>
        <taxon>Bacilli</taxon>
        <taxon>Bacillales</taxon>
        <taxon>Bacillaceae</taxon>
        <taxon>Metabacillus</taxon>
    </lineage>
</organism>
<keyword evidence="2" id="KW-1185">Reference proteome</keyword>
<dbReference type="Proteomes" id="UP001234495">
    <property type="component" value="Unassembled WGS sequence"/>
</dbReference>
<evidence type="ECO:0000313" key="2">
    <source>
        <dbReference type="Proteomes" id="UP001234495"/>
    </source>
</evidence>
<dbReference type="EMBL" id="JAUSUD010000013">
    <property type="protein sequence ID" value="MDQ0231557.1"/>
    <property type="molecule type" value="Genomic_DNA"/>
</dbReference>
<dbReference type="InterPro" id="IPR012655">
    <property type="entry name" value="YrzI"/>
</dbReference>